<evidence type="ECO:0000256" key="2">
    <source>
        <dbReference type="ARBA" id="ARBA00022475"/>
    </source>
</evidence>
<evidence type="ECO:0000256" key="7">
    <source>
        <dbReference type="ARBA" id="ARBA00023136"/>
    </source>
</evidence>
<dbReference type="PANTHER" id="PTHR33908">
    <property type="entry name" value="MANNOSYLTRANSFERASE YKCB-RELATED"/>
    <property type="match status" value="1"/>
</dbReference>
<dbReference type="AlphaFoldDB" id="A0A225E2C5"/>
<evidence type="ECO:0000256" key="8">
    <source>
        <dbReference type="SAM" id="Phobius"/>
    </source>
</evidence>
<comment type="caution">
    <text evidence="10">The sequence shown here is derived from an EMBL/GenBank/DDBJ whole genome shotgun (WGS) entry which is preliminary data.</text>
</comment>
<comment type="subcellular location">
    <subcellularLocation>
        <location evidence="1">Cell membrane</location>
        <topology evidence="1">Multi-pass membrane protein</topology>
    </subcellularLocation>
</comment>
<evidence type="ECO:0000259" key="9">
    <source>
        <dbReference type="Pfam" id="PF13231"/>
    </source>
</evidence>
<evidence type="ECO:0000313" key="10">
    <source>
        <dbReference type="EMBL" id="OWK47393.1"/>
    </source>
</evidence>
<keyword evidence="6 8" id="KW-1133">Transmembrane helix</keyword>
<gene>
    <name evidence="10" type="ORF">FRUB_01092</name>
</gene>
<evidence type="ECO:0000256" key="1">
    <source>
        <dbReference type="ARBA" id="ARBA00004651"/>
    </source>
</evidence>
<dbReference type="GO" id="GO:0016763">
    <property type="term" value="F:pentosyltransferase activity"/>
    <property type="evidence" value="ECO:0007669"/>
    <property type="project" value="TreeGrafter"/>
</dbReference>
<dbReference type="InterPro" id="IPR050297">
    <property type="entry name" value="LipidA_mod_glycosyltrf_83"/>
</dbReference>
<evidence type="ECO:0000256" key="6">
    <source>
        <dbReference type="ARBA" id="ARBA00022989"/>
    </source>
</evidence>
<name>A0A225E2C5_9BACT</name>
<dbReference type="InterPro" id="IPR038731">
    <property type="entry name" value="RgtA/B/C-like"/>
</dbReference>
<protein>
    <recommendedName>
        <fullName evidence="9">Glycosyltransferase RgtA/B/C/D-like domain-containing protein</fullName>
    </recommendedName>
</protein>
<feature type="domain" description="Glycosyltransferase RgtA/B/C/D-like" evidence="9">
    <location>
        <begin position="74"/>
        <end position="240"/>
    </location>
</feature>
<dbReference type="OrthoDB" id="9811222at2"/>
<keyword evidence="4" id="KW-0808">Transferase</keyword>
<feature type="transmembrane region" description="Helical" evidence="8">
    <location>
        <begin position="283"/>
        <end position="302"/>
    </location>
</feature>
<keyword evidence="5 8" id="KW-0812">Transmembrane</keyword>
<proteinExistence type="predicted"/>
<keyword evidence="3" id="KW-0328">Glycosyltransferase</keyword>
<feature type="transmembrane region" description="Helical" evidence="8">
    <location>
        <begin position="342"/>
        <end position="361"/>
    </location>
</feature>
<dbReference type="Pfam" id="PF13231">
    <property type="entry name" value="PMT_2"/>
    <property type="match status" value="1"/>
</dbReference>
<feature type="transmembrane region" description="Helical" evidence="8">
    <location>
        <begin position="131"/>
        <end position="154"/>
    </location>
</feature>
<feature type="transmembrane region" description="Helical" evidence="8">
    <location>
        <begin position="223"/>
        <end position="243"/>
    </location>
</feature>
<evidence type="ECO:0000313" key="11">
    <source>
        <dbReference type="Proteomes" id="UP000214646"/>
    </source>
</evidence>
<keyword evidence="11" id="KW-1185">Reference proteome</keyword>
<dbReference type="PANTHER" id="PTHR33908:SF11">
    <property type="entry name" value="MEMBRANE PROTEIN"/>
    <property type="match status" value="1"/>
</dbReference>
<dbReference type="RefSeq" id="WP_088252504.1">
    <property type="nucleotide sequence ID" value="NZ_NIDE01000001.1"/>
</dbReference>
<organism evidence="10 11">
    <name type="scientific">Fimbriiglobus ruber</name>
    <dbReference type="NCBI Taxonomy" id="1908690"/>
    <lineage>
        <taxon>Bacteria</taxon>
        <taxon>Pseudomonadati</taxon>
        <taxon>Planctomycetota</taxon>
        <taxon>Planctomycetia</taxon>
        <taxon>Gemmatales</taxon>
        <taxon>Gemmataceae</taxon>
        <taxon>Fimbriiglobus</taxon>
    </lineage>
</organism>
<feature type="transmembrane region" description="Helical" evidence="8">
    <location>
        <begin position="373"/>
        <end position="393"/>
    </location>
</feature>
<dbReference type="EMBL" id="NIDE01000001">
    <property type="protein sequence ID" value="OWK47393.1"/>
    <property type="molecule type" value="Genomic_DNA"/>
</dbReference>
<dbReference type="Proteomes" id="UP000214646">
    <property type="component" value="Unassembled WGS sequence"/>
</dbReference>
<keyword evidence="7 8" id="KW-0472">Membrane</keyword>
<keyword evidence="2" id="KW-1003">Cell membrane</keyword>
<feature type="transmembrane region" description="Helical" evidence="8">
    <location>
        <begin position="99"/>
        <end position="119"/>
    </location>
</feature>
<dbReference type="GO" id="GO:0009103">
    <property type="term" value="P:lipopolysaccharide biosynthetic process"/>
    <property type="evidence" value="ECO:0007669"/>
    <property type="project" value="UniProtKB-ARBA"/>
</dbReference>
<sequence>MTATIAKNPIPLPLTGKVSANFLSARRVACALIVGFTVVNLLYLFLACPVDLSPDEAHYWDWSRRLDWCYYSKGPLIALLIRGGCELLGDFAVQTTGTLMPAVRAPAVLCNVLLLTAIFKLARQTFVSNRFALVVTALVLTVPPLTAGSVMITIDAPYLCCWAWACVFVQRGVTGGWWWVWAAAGAVCAAGLLAKQTMVLFPACVAAHLFWAGGWTPPAKRGFALMCAIATVGLIPIGIWNAGHDWVSIRHIFTMAAGPGRDGEPVAEFAGFLGLLDYVGGQFGLLFGYWFVAWVGAAVWFAPRRGREGDIGVAFLWWTSVPVWALFAVASVKAKGQPNWPAAAYVTGCVLAVAWVSRQIVDPRPWYRRTASGFLALGIVGGLAGGVVVRFPWMIRPVLASLVSEPTPTNPTPVRKLDPTCRLQGWRTLARAVDEARERVRAVEGYDPPVAAMTWFVPGELAFYCRNHPETFTFGAALDDRHSQYDFWHPNPLADAQAFRGRTFVYVGDLSPELERAFDRVDPPVEVIASDGGIPVADWSVRVLYGFKGFPANPGERRDAGY</sequence>
<evidence type="ECO:0000256" key="5">
    <source>
        <dbReference type="ARBA" id="ARBA00022692"/>
    </source>
</evidence>
<accession>A0A225E2C5</accession>
<evidence type="ECO:0000256" key="4">
    <source>
        <dbReference type="ARBA" id="ARBA00022679"/>
    </source>
</evidence>
<dbReference type="GO" id="GO:0005886">
    <property type="term" value="C:plasma membrane"/>
    <property type="evidence" value="ECO:0007669"/>
    <property type="project" value="UniProtKB-SubCell"/>
</dbReference>
<feature type="transmembrane region" description="Helical" evidence="8">
    <location>
        <begin position="178"/>
        <end position="211"/>
    </location>
</feature>
<reference evidence="11" key="1">
    <citation type="submission" date="2017-06" db="EMBL/GenBank/DDBJ databases">
        <title>Genome analysis of Fimbriiglobus ruber SP5, the first member of the order Planctomycetales with confirmed chitinolytic capability.</title>
        <authorList>
            <person name="Ravin N.V."/>
            <person name="Rakitin A.L."/>
            <person name="Ivanova A.A."/>
            <person name="Beletsky A.V."/>
            <person name="Kulichevskaya I.S."/>
            <person name="Mardanov A.V."/>
            <person name="Dedysh S.N."/>
        </authorList>
    </citation>
    <scope>NUCLEOTIDE SEQUENCE [LARGE SCALE GENOMIC DNA]</scope>
    <source>
        <strain evidence="11">SP5</strain>
    </source>
</reference>
<evidence type="ECO:0000256" key="3">
    <source>
        <dbReference type="ARBA" id="ARBA00022676"/>
    </source>
</evidence>
<feature type="transmembrane region" description="Helical" evidence="8">
    <location>
        <begin position="311"/>
        <end position="330"/>
    </location>
</feature>
<feature type="transmembrane region" description="Helical" evidence="8">
    <location>
        <begin position="28"/>
        <end position="46"/>
    </location>
</feature>